<dbReference type="Gene3D" id="1.25.10.10">
    <property type="entry name" value="Leucine-rich Repeat Variant"/>
    <property type="match status" value="1"/>
</dbReference>
<reference evidence="1" key="1">
    <citation type="submission" date="2022-04" db="EMBL/GenBank/DDBJ databases">
        <title>Whole genome sequence of Sphaerotilus sp. FB-5.</title>
        <authorList>
            <person name="Takeda M."/>
            <person name="Narihara S."/>
            <person name="Akimoto M."/>
            <person name="Akimoto R."/>
            <person name="Nishiyashiki S."/>
            <person name="Murakami T."/>
        </authorList>
    </citation>
    <scope>NUCLEOTIDE SEQUENCE</scope>
    <source>
        <strain evidence="1">FB-5</strain>
    </source>
</reference>
<evidence type="ECO:0008006" key="3">
    <source>
        <dbReference type="Google" id="ProtNLM"/>
    </source>
</evidence>
<dbReference type="Proteomes" id="UP001057498">
    <property type="component" value="Chromosome"/>
</dbReference>
<dbReference type="RefSeq" id="WP_251973325.1">
    <property type="nucleotide sequence ID" value="NZ_AP025730.1"/>
</dbReference>
<dbReference type="InterPro" id="IPR016024">
    <property type="entry name" value="ARM-type_fold"/>
</dbReference>
<dbReference type="SUPFAM" id="SSF48371">
    <property type="entry name" value="ARM repeat"/>
    <property type="match status" value="1"/>
</dbReference>
<evidence type="ECO:0000313" key="1">
    <source>
        <dbReference type="EMBL" id="BDI05279.1"/>
    </source>
</evidence>
<gene>
    <name evidence="1" type="ORF">CATMQ487_22490</name>
</gene>
<keyword evidence="2" id="KW-1185">Reference proteome</keyword>
<dbReference type="EMBL" id="AP025730">
    <property type="protein sequence ID" value="BDI05279.1"/>
    <property type="molecule type" value="Genomic_DNA"/>
</dbReference>
<organism evidence="1 2">
    <name type="scientific">Sphaerotilus microaerophilus</name>
    <dbReference type="NCBI Taxonomy" id="2914710"/>
    <lineage>
        <taxon>Bacteria</taxon>
        <taxon>Pseudomonadati</taxon>
        <taxon>Pseudomonadota</taxon>
        <taxon>Betaproteobacteria</taxon>
        <taxon>Burkholderiales</taxon>
        <taxon>Sphaerotilaceae</taxon>
        <taxon>Sphaerotilus</taxon>
    </lineage>
</organism>
<proteinExistence type="predicted"/>
<name>A0ABM7YLM1_9BURK</name>
<accession>A0ABM7YLM1</accession>
<evidence type="ECO:0000313" key="2">
    <source>
        <dbReference type="Proteomes" id="UP001057498"/>
    </source>
</evidence>
<sequence>MKTYDQVRQILGLIEPTETMYSELDADDLPHLQRLLHDPDGWRAARAVFAASRIGSAKAHSLILDAASYPRREVRVAAAVVAPRVPSAISNEILEKLIDDEDIGVRKLTIKSIGHDASSKLTEKLQGIAAQGVNRHLKTLARERFDALRIQPR</sequence>
<dbReference type="InterPro" id="IPR011989">
    <property type="entry name" value="ARM-like"/>
</dbReference>
<protein>
    <recommendedName>
        <fullName evidence="3">HEAT repeat domain-containing protein</fullName>
    </recommendedName>
</protein>